<evidence type="ECO:0000256" key="4">
    <source>
        <dbReference type="ARBA" id="ARBA00022842"/>
    </source>
</evidence>
<dbReference type="InterPro" id="IPR036691">
    <property type="entry name" value="Endo/exonu/phosph_ase_sf"/>
</dbReference>
<dbReference type="PANTHER" id="PTHR22748">
    <property type="entry name" value="AP ENDONUCLEASE"/>
    <property type="match status" value="1"/>
</dbReference>
<evidence type="ECO:0000256" key="1">
    <source>
        <dbReference type="ARBA" id="ARBA00001946"/>
    </source>
</evidence>
<dbReference type="Gramene" id="ONH99726">
    <property type="protein sequence ID" value="ONH99726"/>
    <property type="gene ID" value="PRUPE_6G046000"/>
</dbReference>
<dbReference type="GO" id="GO:0006281">
    <property type="term" value="P:DNA repair"/>
    <property type="evidence" value="ECO:0007669"/>
    <property type="project" value="InterPro"/>
</dbReference>
<sequence>MKIISWNIRGLGSRRKRLVLKEQLVWLRPEIVILQETKKQAIDRRLVASVWGSRFRDWVCVPSTGRSGGIVII</sequence>
<keyword evidence="2" id="KW-0479">Metal-binding</keyword>
<dbReference type="Gene3D" id="3.60.10.10">
    <property type="entry name" value="Endonuclease/exonuclease/phosphatase"/>
    <property type="match status" value="1"/>
</dbReference>
<keyword evidence="3" id="KW-0378">Hydrolase</keyword>
<dbReference type="GO" id="GO:0046872">
    <property type="term" value="F:metal ion binding"/>
    <property type="evidence" value="ECO:0007669"/>
    <property type="project" value="UniProtKB-KW"/>
</dbReference>
<dbReference type="PANTHER" id="PTHR22748:SF4">
    <property type="entry name" value="DNA-(APURINIC OR APYRIMIDINIC SITE) ENDONUCLEASE 2"/>
    <property type="match status" value="1"/>
</dbReference>
<evidence type="ECO:0000256" key="3">
    <source>
        <dbReference type="ARBA" id="ARBA00022801"/>
    </source>
</evidence>
<dbReference type="GO" id="GO:0004518">
    <property type="term" value="F:nuclease activity"/>
    <property type="evidence" value="ECO:0007669"/>
    <property type="project" value="InterPro"/>
</dbReference>
<proteinExistence type="predicted"/>
<dbReference type="AlphaFoldDB" id="A0A251NK70"/>
<keyword evidence="4" id="KW-0460">Magnesium</keyword>
<protein>
    <recommendedName>
        <fullName evidence="7">Endonuclease/exonuclease/phosphatase domain-containing protein</fullName>
    </recommendedName>
</protein>
<gene>
    <name evidence="5" type="ORF">PRUPE_6G046000</name>
</gene>
<evidence type="ECO:0000313" key="6">
    <source>
        <dbReference type="Proteomes" id="UP000006882"/>
    </source>
</evidence>
<dbReference type="SUPFAM" id="SSF56219">
    <property type="entry name" value="DNase I-like"/>
    <property type="match status" value="1"/>
</dbReference>
<comment type="cofactor">
    <cofactor evidence="1">
        <name>Mg(2+)</name>
        <dbReference type="ChEBI" id="CHEBI:18420"/>
    </cofactor>
</comment>
<name>A0A251NK70_PRUPE</name>
<evidence type="ECO:0000256" key="2">
    <source>
        <dbReference type="ARBA" id="ARBA00022723"/>
    </source>
</evidence>
<dbReference type="EMBL" id="CM007656">
    <property type="protein sequence ID" value="ONH99726.1"/>
    <property type="molecule type" value="Genomic_DNA"/>
</dbReference>
<reference evidence="5 6" key="1">
    <citation type="journal article" date="2013" name="Nat. Genet.">
        <title>The high-quality draft genome of peach (Prunus persica) identifies unique patterns of genetic diversity, domestication and genome evolution.</title>
        <authorList>
            <consortium name="International Peach Genome Initiative"/>
            <person name="Verde I."/>
            <person name="Abbott A.G."/>
            <person name="Scalabrin S."/>
            <person name="Jung S."/>
            <person name="Shu S."/>
            <person name="Marroni F."/>
            <person name="Zhebentyayeva T."/>
            <person name="Dettori M.T."/>
            <person name="Grimwood J."/>
            <person name="Cattonaro F."/>
            <person name="Zuccolo A."/>
            <person name="Rossini L."/>
            <person name="Jenkins J."/>
            <person name="Vendramin E."/>
            <person name="Meisel L.A."/>
            <person name="Decroocq V."/>
            <person name="Sosinski B."/>
            <person name="Prochnik S."/>
            <person name="Mitros T."/>
            <person name="Policriti A."/>
            <person name="Cipriani G."/>
            <person name="Dondini L."/>
            <person name="Ficklin S."/>
            <person name="Goodstein D.M."/>
            <person name="Xuan P."/>
            <person name="Del Fabbro C."/>
            <person name="Aramini V."/>
            <person name="Copetti D."/>
            <person name="Gonzalez S."/>
            <person name="Horner D.S."/>
            <person name="Falchi R."/>
            <person name="Lucas S."/>
            <person name="Mica E."/>
            <person name="Maldonado J."/>
            <person name="Lazzari B."/>
            <person name="Bielenberg D."/>
            <person name="Pirona R."/>
            <person name="Miculan M."/>
            <person name="Barakat A."/>
            <person name="Testolin R."/>
            <person name="Stella A."/>
            <person name="Tartarini S."/>
            <person name="Tonutti P."/>
            <person name="Arus P."/>
            <person name="Orellana A."/>
            <person name="Wells C."/>
            <person name="Main D."/>
            <person name="Vizzotto G."/>
            <person name="Silva H."/>
            <person name="Salamini F."/>
            <person name="Schmutz J."/>
            <person name="Morgante M."/>
            <person name="Rokhsar D.S."/>
        </authorList>
    </citation>
    <scope>NUCLEOTIDE SEQUENCE [LARGE SCALE GENOMIC DNA]</scope>
    <source>
        <strain evidence="6">cv. Nemared</strain>
    </source>
</reference>
<dbReference type="InterPro" id="IPR004808">
    <property type="entry name" value="AP_endonuc_1"/>
</dbReference>
<dbReference type="Proteomes" id="UP000006882">
    <property type="component" value="Chromosome G6"/>
</dbReference>
<keyword evidence="6" id="KW-1185">Reference proteome</keyword>
<evidence type="ECO:0008006" key="7">
    <source>
        <dbReference type="Google" id="ProtNLM"/>
    </source>
</evidence>
<dbReference type="GO" id="GO:0016787">
    <property type="term" value="F:hydrolase activity"/>
    <property type="evidence" value="ECO:0007669"/>
    <property type="project" value="UniProtKB-KW"/>
</dbReference>
<accession>A0A251NK70</accession>
<organism evidence="5 6">
    <name type="scientific">Prunus persica</name>
    <name type="common">Peach</name>
    <name type="synonym">Amygdalus persica</name>
    <dbReference type="NCBI Taxonomy" id="3760"/>
    <lineage>
        <taxon>Eukaryota</taxon>
        <taxon>Viridiplantae</taxon>
        <taxon>Streptophyta</taxon>
        <taxon>Embryophyta</taxon>
        <taxon>Tracheophyta</taxon>
        <taxon>Spermatophyta</taxon>
        <taxon>Magnoliopsida</taxon>
        <taxon>eudicotyledons</taxon>
        <taxon>Gunneridae</taxon>
        <taxon>Pentapetalae</taxon>
        <taxon>rosids</taxon>
        <taxon>fabids</taxon>
        <taxon>Rosales</taxon>
        <taxon>Rosaceae</taxon>
        <taxon>Amygdaloideae</taxon>
        <taxon>Amygdaleae</taxon>
        <taxon>Prunus</taxon>
    </lineage>
</organism>
<evidence type="ECO:0000313" key="5">
    <source>
        <dbReference type="EMBL" id="ONH99726.1"/>
    </source>
</evidence>